<accession>M8BBS5</accession>
<organism evidence="2">
    <name type="scientific">Aegilops tauschii</name>
    <name type="common">Tausch's goatgrass</name>
    <name type="synonym">Aegilops squarrosa</name>
    <dbReference type="NCBI Taxonomy" id="37682"/>
    <lineage>
        <taxon>Eukaryota</taxon>
        <taxon>Viridiplantae</taxon>
        <taxon>Streptophyta</taxon>
        <taxon>Embryophyta</taxon>
        <taxon>Tracheophyta</taxon>
        <taxon>Spermatophyta</taxon>
        <taxon>Magnoliopsida</taxon>
        <taxon>Liliopsida</taxon>
        <taxon>Poales</taxon>
        <taxon>Poaceae</taxon>
        <taxon>BOP clade</taxon>
        <taxon>Pooideae</taxon>
        <taxon>Triticodae</taxon>
        <taxon>Triticeae</taxon>
        <taxon>Triticinae</taxon>
        <taxon>Aegilops</taxon>
    </lineage>
</organism>
<dbReference type="AlphaFoldDB" id="M8BBS5"/>
<proteinExistence type="predicted"/>
<feature type="region of interest" description="Disordered" evidence="1">
    <location>
        <begin position="1"/>
        <end position="23"/>
    </location>
</feature>
<dbReference type="EnsemblPlants" id="EMT22310">
    <property type="protein sequence ID" value="EMT22310"/>
    <property type="gene ID" value="F775_44043"/>
</dbReference>
<reference evidence="2" key="1">
    <citation type="submission" date="2015-06" db="UniProtKB">
        <authorList>
            <consortium name="EnsemblPlants"/>
        </authorList>
    </citation>
    <scope>IDENTIFICATION</scope>
</reference>
<evidence type="ECO:0000256" key="1">
    <source>
        <dbReference type="SAM" id="MobiDB-lite"/>
    </source>
</evidence>
<protein>
    <submittedName>
        <fullName evidence="2">Uncharacterized protein</fullName>
    </submittedName>
</protein>
<feature type="compositionally biased region" description="Basic and acidic residues" evidence="1">
    <location>
        <begin position="1"/>
        <end position="15"/>
    </location>
</feature>
<name>M8BBS5_AEGTA</name>
<sequence length="70" mass="7826">MDEKANHGAQEEQGHRSSSARRNWEEKLAALQLQFLGGPLVGLVRSTASTSTSQASRRRAPVLFLHLRER</sequence>
<evidence type="ECO:0000313" key="2">
    <source>
        <dbReference type="EnsemblPlants" id="EMT22310"/>
    </source>
</evidence>